<dbReference type="InterPro" id="IPR036770">
    <property type="entry name" value="Ankyrin_rpt-contain_sf"/>
</dbReference>
<dbReference type="Proteomes" id="UP000507245">
    <property type="component" value="Unassembled WGS sequence"/>
</dbReference>
<gene>
    <name evidence="1" type="ORF">ORAREDHAP_LOCUS22720</name>
</gene>
<protein>
    <recommendedName>
        <fullName evidence="3">PGG domain-containing protein</fullName>
    </recommendedName>
</protein>
<sequence length="211" mass="23090">MTSPPAFWTSDRSCLRASPGWWVPHPPGPGLLRWNPRAGLAAGVALRFRLVSFPAVLKLCNAVCHIHIGLTFTTVGLKLLISLCYPNLNNHVCDAEELFPLVQREDLNMNPTSNDGNEFGLHQPFIDNVRGGAWDLAKEYLSRNPEAIRERGSTTRGTALHLAVALKNVKMAKALVGLMTEDDLEIQDATGQTAMDFAAILGITQLAKVHN</sequence>
<reference evidence="2" key="1">
    <citation type="journal article" date="2020" name="Genome Biol.">
        <title>Gamete binning: chromosome-level and haplotype-resolved genome assembly enabled by high-throughput single-cell sequencing of gamete genomes.</title>
        <authorList>
            <person name="Campoy J.A."/>
            <person name="Sun H."/>
            <person name="Goel M."/>
            <person name="Jiao W.-B."/>
            <person name="Folz-Donahue K."/>
            <person name="Wang N."/>
            <person name="Rubio M."/>
            <person name="Liu C."/>
            <person name="Kukat C."/>
            <person name="Ruiz D."/>
            <person name="Huettel B."/>
            <person name="Schneeberger K."/>
        </authorList>
    </citation>
    <scope>NUCLEOTIDE SEQUENCE [LARGE SCALE GENOMIC DNA]</scope>
    <source>
        <strain evidence="2">cv. Rojo Pasion</strain>
    </source>
</reference>
<dbReference type="OrthoDB" id="1925304at2759"/>
<evidence type="ECO:0000313" key="1">
    <source>
        <dbReference type="EMBL" id="CAB4304907.1"/>
    </source>
</evidence>
<proteinExistence type="predicted"/>
<dbReference type="Gene3D" id="1.25.40.20">
    <property type="entry name" value="Ankyrin repeat-containing domain"/>
    <property type="match status" value="1"/>
</dbReference>
<keyword evidence="2" id="KW-1185">Reference proteome</keyword>
<accession>A0A6J5WY08</accession>
<evidence type="ECO:0000313" key="2">
    <source>
        <dbReference type="Proteomes" id="UP000507245"/>
    </source>
</evidence>
<organism evidence="1 2">
    <name type="scientific">Prunus armeniaca</name>
    <name type="common">Apricot</name>
    <name type="synonym">Armeniaca vulgaris</name>
    <dbReference type="NCBI Taxonomy" id="36596"/>
    <lineage>
        <taxon>Eukaryota</taxon>
        <taxon>Viridiplantae</taxon>
        <taxon>Streptophyta</taxon>
        <taxon>Embryophyta</taxon>
        <taxon>Tracheophyta</taxon>
        <taxon>Spermatophyta</taxon>
        <taxon>Magnoliopsida</taxon>
        <taxon>eudicotyledons</taxon>
        <taxon>Gunneridae</taxon>
        <taxon>Pentapetalae</taxon>
        <taxon>rosids</taxon>
        <taxon>fabids</taxon>
        <taxon>Rosales</taxon>
        <taxon>Rosaceae</taxon>
        <taxon>Amygdaloideae</taxon>
        <taxon>Amygdaleae</taxon>
        <taxon>Prunus</taxon>
    </lineage>
</organism>
<dbReference type="EMBL" id="CAEKKB010000003">
    <property type="protein sequence ID" value="CAB4304907.1"/>
    <property type="molecule type" value="Genomic_DNA"/>
</dbReference>
<dbReference type="AlphaFoldDB" id="A0A6J5WY08"/>
<evidence type="ECO:0008006" key="3">
    <source>
        <dbReference type="Google" id="ProtNLM"/>
    </source>
</evidence>
<name>A0A6J5WY08_PRUAR</name>
<dbReference type="SUPFAM" id="SSF48403">
    <property type="entry name" value="Ankyrin repeat"/>
    <property type="match status" value="1"/>
</dbReference>